<proteinExistence type="predicted"/>
<evidence type="ECO:0000259" key="2">
    <source>
        <dbReference type="Pfam" id="PF00462"/>
    </source>
</evidence>
<evidence type="ECO:0000313" key="3">
    <source>
        <dbReference type="EMBL" id="AMO38614.1"/>
    </source>
</evidence>
<dbReference type="InterPro" id="IPR036249">
    <property type="entry name" value="Thioredoxin-like_sf"/>
</dbReference>
<reference evidence="4" key="1">
    <citation type="submission" date="2016-03" db="EMBL/GenBank/DDBJ databases">
        <authorList>
            <person name="Ma C."/>
            <person name="Zhou S."/>
            <person name="Yang G."/>
        </authorList>
    </citation>
    <scope>NUCLEOTIDE SEQUENCE [LARGE SCALE GENOMIC DNA]</scope>
    <source>
        <strain evidence="4">SgZ-1</strain>
    </source>
</reference>
<evidence type="ECO:0000313" key="4">
    <source>
        <dbReference type="Proteomes" id="UP000036902"/>
    </source>
</evidence>
<feature type="domain" description="Glutaredoxin" evidence="2">
    <location>
        <begin position="29"/>
        <end position="69"/>
    </location>
</feature>
<dbReference type="Proteomes" id="UP000036902">
    <property type="component" value="Chromosome"/>
</dbReference>
<dbReference type="EMBL" id="CP014646">
    <property type="protein sequence ID" value="AMO38614.1"/>
    <property type="molecule type" value="Genomic_DNA"/>
</dbReference>
<feature type="signal peptide" evidence="1">
    <location>
        <begin position="1"/>
        <end position="23"/>
    </location>
</feature>
<gene>
    <name evidence="3" type="ORF">AC731_017675</name>
</gene>
<dbReference type="RefSeq" id="WP_048708133.1">
    <property type="nucleotide sequence ID" value="NZ_CP014646.1"/>
</dbReference>
<organism evidence="3 4">
    <name type="scientific">Thauera humireducens</name>
    <dbReference type="NCBI Taxonomy" id="1134435"/>
    <lineage>
        <taxon>Bacteria</taxon>
        <taxon>Pseudomonadati</taxon>
        <taxon>Pseudomonadota</taxon>
        <taxon>Betaproteobacteria</taxon>
        <taxon>Rhodocyclales</taxon>
        <taxon>Zoogloeaceae</taxon>
        <taxon>Thauera</taxon>
    </lineage>
</organism>
<dbReference type="SUPFAM" id="SSF52833">
    <property type="entry name" value="Thioredoxin-like"/>
    <property type="match status" value="1"/>
</dbReference>
<keyword evidence="1" id="KW-0732">Signal</keyword>
<dbReference type="KEGG" id="thu:AC731_017675"/>
<accession>A0A127KAB6</accession>
<keyword evidence="4" id="KW-1185">Reference proteome</keyword>
<sequence length="147" mass="15421">MKTKTLLGGLLASLMIMGSAASAQGPIRVEVYKSAYCGCCGKWVEHLRKNGFDVVTKDVDNVPAARKALGMPEKYGSCHTAKVGSYSVEGHVPADDIRRLLSGSPKAIGLATPGMPQGSPGMETSTPQPYETLLVGLDGSATVFARH</sequence>
<dbReference type="AlphaFoldDB" id="A0A127KAB6"/>
<dbReference type="Pfam" id="PF00462">
    <property type="entry name" value="Glutaredoxin"/>
    <property type="match status" value="1"/>
</dbReference>
<evidence type="ECO:0000256" key="1">
    <source>
        <dbReference type="SAM" id="SignalP"/>
    </source>
</evidence>
<dbReference type="InterPro" id="IPR002109">
    <property type="entry name" value="Glutaredoxin"/>
</dbReference>
<dbReference type="STRING" id="1134435.AC731_017675"/>
<dbReference type="InterPro" id="IPR007332">
    <property type="entry name" value="DUF411"/>
</dbReference>
<protein>
    <submittedName>
        <fullName evidence="3">Metal-binding protein</fullName>
    </submittedName>
</protein>
<dbReference type="Pfam" id="PF04214">
    <property type="entry name" value="DUF411"/>
    <property type="match status" value="1"/>
</dbReference>
<feature type="chain" id="PRO_5007798108" evidence="1">
    <location>
        <begin position="24"/>
        <end position="147"/>
    </location>
</feature>
<name>A0A127KAB6_9RHOO</name>